<comment type="cofactor">
    <cofactor evidence="6">
        <name>Zn(2+)</name>
        <dbReference type="ChEBI" id="CHEBI:29105"/>
    </cofactor>
    <text evidence="6">Binds 1 zinc ion per subunit.</text>
</comment>
<gene>
    <name evidence="6 8" type="primary">tadA</name>
    <name evidence="8" type="ORF">D9V73_01205</name>
</gene>
<dbReference type="EC" id="3.5.4.33" evidence="6"/>
<dbReference type="InterPro" id="IPR016193">
    <property type="entry name" value="Cytidine_deaminase-like"/>
</dbReference>
<dbReference type="SUPFAM" id="SSF53927">
    <property type="entry name" value="Cytidine deaminase-like"/>
    <property type="match status" value="1"/>
</dbReference>
<dbReference type="InterPro" id="IPR002125">
    <property type="entry name" value="CMP_dCMP_dom"/>
</dbReference>
<dbReference type="InterPro" id="IPR028883">
    <property type="entry name" value="tRNA_aden_deaminase"/>
</dbReference>
<dbReference type="PANTHER" id="PTHR11079:SF202">
    <property type="entry name" value="TRNA-SPECIFIC ADENOSINE DEAMINASE"/>
    <property type="match status" value="1"/>
</dbReference>
<keyword evidence="2 6" id="KW-0479">Metal-binding</keyword>
<keyword evidence="3 6" id="KW-0378">Hydrolase</keyword>
<feature type="binding site" evidence="6">
    <location>
        <position position="87"/>
    </location>
    <ligand>
        <name>Zn(2+)</name>
        <dbReference type="ChEBI" id="CHEBI:29105"/>
        <note>catalytic</note>
    </ligand>
</feature>
<dbReference type="GO" id="GO:0008270">
    <property type="term" value="F:zinc ion binding"/>
    <property type="evidence" value="ECO:0007669"/>
    <property type="project" value="UniProtKB-UniRule"/>
</dbReference>
<evidence type="ECO:0000256" key="2">
    <source>
        <dbReference type="ARBA" id="ARBA00022723"/>
    </source>
</evidence>
<evidence type="ECO:0000256" key="3">
    <source>
        <dbReference type="ARBA" id="ARBA00022801"/>
    </source>
</evidence>
<dbReference type="CDD" id="cd01285">
    <property type="entry name" value="nucleoside_deaminase"/>
    <property type="match status" value="1"/>
</dbReference>
<dbReference type="AlphaFoldDB" id="A0A4D6YG08"/>
<dbReference type="HAMAP" id="MF_00972">
    <property type="entry name" value="tRNA_aden_deaminase"/>
    <property type="match status" value="1"/>
</dbReference>
<accession>A0A4D6YG08</accession>
<comment type="similarity">
    <text evidence="6">Belongs to the cytidine and deoxycytidylate deaminase family.</text>
</comment>
<dbReference type="Pfam" id="PF00383">
    <property type="entry name" value="dCMP_cyt_deam_1"/>
    <property type="match status" value="1"/>
</dbReference>
<dbReference type="EMBL" id="CP033004">
    <property type="protein sequence ID" value="QCI23265.1"/>
    <property type="molecule type" value="Genomic_DNA"/>
</dbReference>
<reference evidence="8 9" key="1">
    <citation type="submission" date="2018-10" db="EMBL/GenBank/DDBJ databases">
        <title>Comparative functional genomics of the obligate endosymbiont Buchnera aphidicola.</title>
        <authorList>
            <person name="Chong R.A."/>
        </authorList>
    </citation>
    <scope>NUCLEOTIDE SEQUENCE [LARGE SCALE GENOMIC DNA]</scope>
    <source>
        <strain evidence="8 9">Mrh</strain>
    </source>
</reference>
<proteinExistence type="inferred from homology"/>
<name>A0A4D6YG08_BUCMH</name>
<dbReference type="Gene3D" id="3.40.140.10">
    <property type="entry name" value="Cytidine Deaminase, domain 2"/>
    <property type="match status" value="1"/>
</dbReference>
<sequence>MNKDDKYFMKCAIRLAKLAEVDEEVPVGAVLVLNNIIIGHGSNSSISKHDPTAHAEIIAFRAGGTVLKNYRLLNTTLYVTLEPCFMCYGAIIHSRISRLVFGASYNNKNDYFCLNNDLLRVIKKNNITVTKNILKKECRNILKNFFWNKRKK</sequence>
<dbReference type="PANTHER" id="PTHR11079">
    <property type="entry name" value="CYTOSINE DEAMINASE FAMILY MEMBER"/>
    <property type="match status" value="1"/>
</dbReference>
<keyword evidence="1 6" id="KW-0819">tRNA processing</keyword>
<evidence type="ECO:0000256" key="5">
    <source>
        <dbReference type="ARBA" id="ARBA00048045"/>
    </source>
</evidence>
<dbReference type="GO" id="GO:0002100">
    <property type="term" value="P:tRNA wobble adenosine to inosine editing"/>
    <property type="evidence" value="ECO:0007669"/>
    <property type="project" value="UniProtKB-UniRule"/>
</dbReference>
<dbReference type="OrthoDB" id="9802676at2"/>
<evidence type="ECO:0000313" key="9">
    <source>
        <dbReference type="Proteomes" id="UP000298566"/>
    </source>
</evidence>
<feature type="active site" description="Proton donor" evidence="6">
    <location>
        <position position="56"/>
    </location>
</feature>
<evidence type="ECO:0000259" key="7">
    <source>
        <dbReference type="PROSITE" id="PS51747"/>
    </source>
</evidence>
<comment type="subunit">
    <text evidence="6">Homodimer.</text>
</comment>
<dbReference type="NCBIfam" id="NF008113">
    <property type="entry name" value="PRK10860.1"/>
    <property type="match status" value="1"/>
</dbReference>
<evidence type="ECO:0000313" key="8">
    <source>
        <dbReference type="EMBL" id="QCI23265.1"/>
    </source>
</evidence>
<comment type="function">
    <text evidence="6">Catalyzes the deamination of adenosine to inosine at the wobble position 34 of tRNA(Arg2).</text>
</comment>
<protein>
    <recommendedName>
        <fullName evidence="6">tRNA-specific adenosine deaminase</fullName>
        <ecNumber evidence="6">3.5.4.33</ecNumber>
    </recommendedName>
</protein>
<evidence type="ECO:0000256" key="4">
    <source>
        <dbReference type="ARBA" id="ARBA00022833"/>
    </source>
</evidence>
<comment type="catalytic activity">
    <reaction evidence="5 6">
        <text>adenosine(34) in tRNA + H2O + H(+) = inosine(34) in tRNA + NH4(+)</text>
        <dbReference type="Rhea" id="RHEA:43168"/>
        <dbReference type="Rhea" id="RHEA-COMP:10373"/>
        <dbReference type="Rhea" id="RHEA-COMP:10374"/>
        <dbReference type="ChEBI" id="CHEBI:15377"/>
        <dbReference type="ChEBI" id="CHEBI:15378"/>
        <dbReference type="ChEBI" id="CHEBI:28938"/>
        <dbReference type="ChEBI" id="CHEBI:74411"/>
        <dbReference type="ChEBI" id="CHEBI:82852"/>
        <dbReference type="EC" id="3.5.4.33"/>
    </reaction>
</comment>
<feature type="binding site" evidence="6">
    <location>
        <position position="54"/>
    </location>
    <ligand>
        <name>Zn(2+)</name>
        <dbReference type="ChEBI" id="CHEBI:29105"/>
        <note>catalytic</note>
    </ligand>
</feature>
<dbReference type="RefSeq" id="WP_158336466.1">
    <property type="nucleotide sequence ID" value="NZ_CP033004.1"/>
</dbReference>
<dbReference type="GO" id="GO:0052717">
    <property type="term" value="F:tRNA-specific adenosine-34 deaminase activity"/>
    <property type="evidence" value="ECO:0007669"/>
    <property type="project" value="UniProtKB-UniRule"/>
</dbReference>
<evidence type="ECO:0000256" key="1">
    <source>
        <dbReference type="ARBA" id="ARBA00022694"/>
    </source>
</evidence>
<feature type="binding site" evidence="6">
    <location>
        <position position="84"/>
    </location>
    <ligand>
        <name>Zn(2+)</name>
        <dbReference type="ChEBI" id="CHEBI:29105"/>
        <note>catalytic</note>
    </ligand>
</feature>
<keyword evidence="4 6" id="KW-0862">Zinc</keyword>
<evidence type="ECO:0000256" key="6">
    <source>
        <dbReference type="HAMAP-Rule" id="MF_00972"/>
    </source>
</evidence>
<feature type="domain" description="CMP/dCMP-type deaminase" evidence="7">
    <location>
        <begin position="3"/>
        <end position="115"/>
    </location>
</feature>
<organism evidence="8 9">
    <name type="scientific">Buchnera aphidicola subsp. Melaphis rhois</name>
    <dbReference type="NCBI Taxonomy" id="118103"/>
    <lineage>
        <taxon>Bacteria</taxon>
        <taxon>Pseudomonadati</taxon>
        <taxon>Pseudomonadota</taxon>
        <taxon>Gammaproteobacteria</taxon>
        <taxon>Enterobacterales</taxon>
        <taxon>Erwiniaceae</taxon>
        <taxon>Buchnera</taxon>
    </lineage>
</organism>
<dbReference type="Proteomes" id="UP000298566">
    <property type="component" value="Chromosome"/>
</dbReference>
<dbReference type="PROSITE" id="PS51747">
    <property type="entry name" value="CYT_DCMP_DEAMINASES_2"/>
    <property type="match status" value="1"/>
</dbReference>